<dbReference type="PROSITE" id="PS50238">
    <property type="entry name" value="RHOGAP"/>
    <property type="match status" value="1"/>
</dbReference>
<evidence type="ECO:0000259" key="6">
    <source>
        <dbReference type="PROSITE" id="PS51741"/>
    </source>
</evidence>
<dbReference type="Pfam" id="PF00611">
    <property type="entry name" value="FCH"/>
    <property type="match status" value="1"/>
</dbReference>
<accession>A0AAD4CGF9</accession>
<dbReference type="SUPFAM" id="SSF48350">
    <property type="entry name" value="GTPase activation domain, GAP"/>
    <property type="match status" value="1"/>
</dbReference>
<dbReference type="GO" id="GO:0007264">
    <property type="term" value="P:small GTPase-mediated signal transduction"/>
    <property type="evidence" value="ECO:0007669"/>
    <property type="project" value="TreeGrafter"/>
</dbReference>
<reference evidence="7" key="2">
    <citation type="submission" date="2020-02" db="EMBL/GenBank/DDBJ databases">
        <authorList>
            <person name="Gilchrist C.L.M."/>
            <person name="Chooi Y.-H."/>
        </authorList>
    </citation>
    <scope>NUCLEOTIDE SEQUENCE</scope>
    <source>
        <strain evidence="7">MST-FP2251</strain>
    </source>
</reference>
<feature type="compositionally biased region" description="Basic and acidic residues" evidence="3">
    <location>
        <begin position="862"/>
        <end position="876"/>
    </location>
</feature>
<feature type="compositionally biased region" description="Basic and acidic residues" evidence="3">
    <location>
        <begin position="688"/>
        <end position="707"/>
    </location>
</feature>
<feature type="domain" description="F-BAR" evidence="6">
    <location>
        <begin position="2"/>
        <end position="430"/>
    </location>
</feature>
<comment type="caution">
    <text evidence="7">The sequence shown here is derived from an EMBL/GenBank/DDBJ whole genome shotgun (WGS) entry which is preliminary data.</text>
</comment>
<evidence type="ECO:0008006" key="9">
    <source>
        <dbReference type="Google" id="ProtNLM"/>
    </source>
</evidence>
<evidence type="ECO:0000313" key="8">
    <source>
        <dbReference type="Proteomes" id="UP001194746"/>
    </source>
</evidence>
<dbReference type="InterPro" id="IPR008936">
    <property type="entry name" value="Rho_GTPase_activation_prot"/>
</dbReference>
<dbReference type="FunFam" id="1.20.1270.60:FF:000073">
    <property type="entry name" value="RhoGAP and Fes/CIP4 domain protein"/>
    <property type="match status" value="1"/>
</dbReference>
<feature type="compositionally biased region" description="Polar residues" evidence="3">
    <location>
        <begin position="838"/>
        <end position="860"/>
    </location>
</feature>
<feature type="region of interest" description="Disordered" evidence="3">
    <location>
        <begin position="670"/>
        <end position="876"/>
    </location>
</feature>
<dbReference type="Gene3D" id="1.20.1270.60">
    <property type="entry name" value="Arfaptin homology (AH) domain/BAR domain"/>
    <property type="match status" value="2"/>
</dbReference>
<dbReference type="PROSITE" id="PS50186">
    <property type="entry name" value="DEP"/>
    <property type="match status" value="1"/>
</dbReference>
<evidence type="ECO:0000259" key="4">
    <source>
        <dbReference type="PROSITE" id="PS50186"/>
    </source>
</evidence>
<keyword evidence="1 2" id="KW-0175">Coiled coil</keyword>
<dbReference type="GO" id="GO:0007010">
    <property type="term" value="P:cytoskeleton organization"/>
    <property type="evidence" value="ECO:0007669"/>
    <property type="project" value="TreeGrafter"/>
</dbReference>
<feature type="domain" description="Rho-GAP" evidence="5">
    <location>
        <begin position="464"/>
        <end position="662"/>
    </location>
</feature>
<dbReference type="PANTHER" id="PTHR23065:SF17">
    <property type="entry name" value="RHO-GTPASE-ACTIVATING PROTEIN RGD2"/>
    <property type="match status" value="1"/>
</dbReference>
<dbReference type="Pfam" id="PF00610">
    <property type="entry name" value="DEP"/>
    <property type="match status" value="1"/>
</dbReference>
<protein>
    <recommendedName>
        <fullName evidence="9">Rho-GTPase-activating protein 8</fullName>
    </recommendedName>
</protein>
<evidence type="ECO:0000313" key="7">
    <source>
        <dbReference type="EMBL" id="KAF9886040.1"/>
    </source>
</evidence>
<organism evidence="7 8">
    <name type="scientific">Aspergillus nanangensis</name>
    <dbReference type="NCBI Taxonomy" id="2582783"/>
    <lineage>
        <taxon>Eukaryota</taxon>
        <taxon>Fungi</taxon>
        <taxon>Dikarya</taxon>
        <taxon>Ascomycota</taxon>
        <taxon>Pezizomycotina</taxon>
        <taxon>Eurotiomycetes</taxon>
        <taxon>Eurotiomycetidae</taxon>
        <taxon>Eurotiales</taxon>
        <taxon>Aspergillaceae</taxon>
        <taxon>Aspergillus</taxon>
        <taxon>Aspergillus subgen. Circumdati</taxon>
    </lineage>
</organism>
<dbReference type="InterPro" id="IPR000591">
    <property type="entry name" value="DEP_dom"/>
</dbReference>
<keyword evidence="8" id="KW-1185">Reference proteome</keyword>
<dbReference type="AlphaFoldDB" id="A0AAD4CGF9"/>
<dbReference type="SMART" id="SM00324">
    <property type="entry name" value="RhoGAP"/>
    <property type="match status" value="1"/>
</dbReference>
<feature type="compositionally biased region" description="Polar residues" evidence="3">
    <location>
        <begin position="754"/>
        <end position="795"/>
    </location>
</feature>
<dbReference type="PANTHER" id="PTHR23065">
    <property type="entry name" value="PROLINE-SERINE-THREONINE PHOSPHATASE INTERACTING PROTEIN 1"/>
    <property type="match status" value="1"/>
</dbReference>
<dbReference type="InterPro" id="IPR027267">
    <property type="entry name" value="AH/BAR_dom_sf"/>
</dbReference>
<feature type="domain" description="DEP" evidence="4">
    <location>
        <begin position="227"/>
        <end position="288"/>
    </location>
</feature>
<dbReference type="Gene3D" id="1.10.555.10">
    <property type="entry name" value="Rho GTPase activation protein"/>
    <property type="match status" value="1"/>
</dbReference>
<dbReference type="EMBL" id="VCAU01000084">
    <property type="protein sequence ID" value="KAF9886040.1"/>
    <property type="molecule type" value="Genomic_DNA"/>
</dbReference>
<proteinExistence type="predicted"/>
<dbReference type="FunFam" id="1.20.1270.60:FF:000050">
    <property type="entry name" value="RhoGAP and Fes/CIP4 domain protein"/>
    <property type="match status" value="1"/>
</dbReference>
<evidence type="ECO:0000256" key="3">
    <source>
        <dbReference type="SAM" id="MobiDB-lite"/>
    </source>
</evidence>
<evidence type="ECO:0000256" key="2">
    <source>
        <dbReference type="SAM" id="Coils"/>
    </source>
</evidence>
<sequence length="876" mass="97943">MPGFSDSFWTPDYATGLGVLYGKLQQGVVENKQIVTIASMRADAEEQYGFRLGDIAPSVDRMTTGFGKDDGASVRKAYEGVRTEMVEASKNHQKIASNIRELVVSPFRRWCDQHELRIENSHDDLQARIKEHTKQVDLVKKLRSQYFNKCRVVEDLEEENKLAFQAPETSPKVKPTPKIVLPDEQTEEEEPVEIGERIYAPEEVKKLLLHMLENIKIGEVKVPIIGTYQSTSTGADIVDYTQKHMSASNISYSETIGQDLVDNGFLRLVGNMGSTFANSSKMHYQWRPIVFQITGIPVQKKPLMRVTSMASSEDGSESPITSVSEMLSGWNPLNNPYPNETPAEKLRREAREADERYKAAVRKLDQIRCRLEEEIVENLRFMEQCELDRLKAIKAVVLDFSGAISNVIPNLQSTVDHMMLYQETIQPLGDLRYLLENYRTGGFVPRVQAYENYYGSVEDQNFGVDLEARARADRKRVPVVLTTILTYLDNRYPELEGDEVRRGIWLYDVPLAATHRLRNELNNSKADYQEILERYEVPIVASVLKLYLLELPDSLVSSQVYEIVKTIYSTTAHETTEEGRIKVLQSTLGQLRLNNIATLDALMTHFTRLIDLTSADEPYVSALSQALSPCVLRPRTESSLTMNERHSYRLLRDLFAHKDSIFGELKRQSSGFGIGGPASRPRAISTDESNRRAAMEARNRAIVDRSRANSPAPPRKHRRDRSSGPSEVGRFPVNVSPTERRTATRNSLDVPVSAASSTEVDEMTTVNIDASETLTNGMTESPVSASGDGSPSLEVSTPPLVDGSDDSPTPTPTPALDAEKRSSVPRPSVISRKPGLGNRSSFPTHPSGDTGSDSQRNSVVDTEPKGVTLEDKPMDD</sequence>
<gene>
    <name evidence="7" type="ORF">FE257_012096</name>
</gene>
<dbReference type="PROSITE" id="PS51741">
    <property type="entry name" value="F_BAR"/>
    <property type="match status" value="1"/>
</dbReference>
<evidence type="ECO:0000259" key="5">
    <source>
        <dbReference type="PROSITE" id="PS50238"/>
    </source>
</evidence>
<feature type="coiled-coil region" evidence="2">
    <location>
        <begin position="343"/>
        <end position="370"/>
    </location>
</feature>
<name>A0AAD4CGF9_ASPNN</name>
<evidence type="ECO:0000256" key="1">
    <source>
        <dbReference type="PROSITE-ProRule" id="PRU01077"/>
    </source>
</evidence>
<dbReference type="CDD" id="cd04399">
    <property type="entry name" value="RhoGAP_fRGD2"/>
    <property type="match status" value="1"/>
</dbReference>
<dbReference type="InterPro" id="IPR001060">
    <property type="entry name" value="FCH_dom"/>
</dbReference>
<dbReference type="SUPFAM" id="SSF103657">
    <property type="entry name" value="BAR/IMD domain-like"/>
    <property type="match status" value="1"/>
</dbReference>
<dbReference type="GO" id="GO:0005886">
    <property type="term" value="C:plasma membrane"/>
    <property type="evidence" value="ECO:0007669"/>
    <property type="project" value="TreeGrafter"/>
</dbReference>
<dbReference type="Proteomes" id="UP001194746">
    <property type="component" value="Unassembled WGS sequence"/>
</dbReference>
<dbReference type="SMART" id="SM00055">
    <property type="entry name" value="FCH"/>
    <property type="match status" value="1"/>
</dbReference>
<dbReference type="Pfam" id="PF00620">
    <property type="entry name" value="RhoGAP"/>
    <property type="match status" value="1"/>
</dbReference>
<dbReference type="FunFam" id="1.10.555.10:FF:000044">
    <property type="entry name" value="Rho-gtpase-activating protein 8"/>
    <property type="match status" value="1"/>
</dbReference>
<reference evidence="7" key="1">
    <citation type="journal article" date="2019" name="Beilstein J. Org. Chem.">
        <title>Nanangenines: drimane sesquiterpenoids as the dominant metabolite cohort of a novel Australian fungus, Aspergillus nanangensis.</title>
        <authorList>
            <person name="Lacey H.J."/>
            <person name="Gilchrist C.L.M."/>
            <person name="Crombie A."/>
            <person name="Kalaitzis J.A."/>
            <person name="Vuong D."/>
            <person name="Rutledge P.J."/>
            <person name="Turner P."/>
            <person name="Pitt J.I."/>
            <person name="Lacey E."/>
            <person name="Chooi Y.H."/>
            <person name="Piggott A.M."/>
        </authorList>
    </citation>
    <scope>NUCLEOTIDE SEQUENCE</scope>
    <source>
        <strain evidence="7">MST-FP2251</strain>
    </source>
</reference>
<dbReference type="InterPro" id="IPR000198">
    <property type="entry name" value="RhoGAP_dom"/>
</dbReference>
<dbReference type="GO" id="GO:0005737">
    <property type="term" value="C:cytoplasm"/>
    <property type="evidence" value="ECO:0007669"/>
    <property type="project" value="TreeGrafter"/>
</dbReference>
<dbReference type="InterPro" id="IPR031160">
    <property type="entry name" value="F_BAR_dom"/>
</dbReference>
<feature type="compositionally biased region" description="Low complexity" evidence="3">
    <location>
        <begin position="824"/>
        <end position="834"/>
    </location>
</feature>
<dbReference type="SUPFAM" id="SSF46785">
    <property type="entry name" value="Winged helix' DNA-binding domain"/>
    <property type="match status" value="1"/>
</dbReference>
<dbReference type="InterPro" id="IPR036390">
    <property type="entry name" value="WH_DNA-bd_sf"/>
</dbReference>
<dbReference type="GO" id="GO:0000935">
    <property type="term" value="C:division septum"/>
    <property type="evidence" value="ECO:0007669"/>
    <property type="project" value="TreeGrafter"/>
</dbReference>
<dbReference type="GO" id="GO:0005096">
    <property type="term" value="F:GTPase activator activity"/>
    <property type="evidence" value="ECO:0007669"/>
    <property type="project" value="TreeGrafter"/>
</dbReference>